<keyword evidence="1" id="KW-0812">Transmembrane</keyword>
<dbReference type="OrthoDB" id="3210682at2"/>
<dbReference type="Gene3D" id="3.10.350.10">
    <property type="entry name" value="LysM domain"/>
    <property type="match status" value="1"/>
</dbReference>
<organism evidence="3 4">
    <name type="scientific">Arthrobacter oryzae</name>
    <dbReference type="NCBI Taxonomy" id="409290"/>
    <lineage>
        <taxon>Bacteria</taxon>
        <taxon>Bacillati</taxon>
        <taxon>Actinomycetota</taxon>
        <taxon>Actinomycetes</taxon>
        <taxon>Micrococcales</taxon>
        <taxon>Micrococcaceae</taxon>
        <taxon>Arthrobacter</taxon>
    </lineage>
</organism>
<dbReference type="InterPro" id="IPR018392">
    <property type="entry name" value="LysM"/>
</dbReference>
<proteinExistence type="predicted"/>
<name>A0A3N0C3D5_9MICC</name>
<protein>
    <submittedName>
        <fullName evidence="3">LysM peptidoglycan-binding domain-containing protein</fullName>
    </submittedName>
</protein>
<dbReference type="InterPro" id="IPR036779">
    <property type="entry name" value="LysM_dom_sf"/>
</dbReference>
<evidence type="ECO:0000313" key="4">
    <source>
        <dbReference type="Proteomes" id="UP000273807"/>
    </source>
</evidence>
<feature type="transmembrane region" description="Helical" evidence="1">
    <location>
        <begin position="20"/>
        <end position="40"/>
    </location>
</feature>
<keyword evidence="1" id="KW-1133">Transmembrane helix</keyword>
<reference evidence="3 4" key="1">
    <citation type="submission" date="2018-10" db="EMBL/GenBank/DDBJ databases">
        <title>Genome sequencing of Arthrobacter oryzae TNB02.</title>
        <authorList>
            <person name="Cho Y.-J."/>
            <person name="Cho A."/>
            <person name="Kim O.-S."/>
        </authorList>
    </citation>
    <scope>NUCLEOTIDE SEQUENCE [LARGE SCALE GENOMIC DNA]</scope>
    <source>
        <strain evidence="3 4">TNB02</strain>
    </source>
</reference>
<evidence type="ECO:0000313" key="3">
    <source>
        <dbReference type="EMBL" id="RNL57077.1"/>
    </source>
</evidence>
<dbReference type="CDD" id="cd00118">
    <property type="entry name" value="LysM"/>
    <property type="match status" value="1"/>
</dbReference>
<comment type="caution">
    <text evidence="3">The sequence shown here is derived from an EMBL/GenBank/DDBJ whole genome shotgun (WGS) entry which is preliminary data.</text>
</comment>
<gene>
    <name evidence="3" type="ORF">D7003_07825</name>
</gene>
<dbReference type="EMBL" id="RBED01000083">
    <property type="protein sequence ID" value="RNL57077.1"/>
    <property type="molecule type" value="Genomic_DNA"/>
</dbReference>
<dbReference type="Proteomes" id="UP000273807">
    <property type="component" value="Unassembled WGS sequence"/>
</dbReference>
<keyword evidence="1" id="KW-0472">Membrane</keyword>
<evidence type="ECO:0000256" key="1">
    <source>
        <dbReference type="SAM" id="Phobius"/>
    </source>
</evidence>
<dbReference type="AlphaFoldDB" id="A0A3N0C3D5"/>
<dbReference type="PROSITE" id="PS51782">
    <property type="entry name" value="LYSM"/>
    <property type="match status" value="1"/>
</dbReference>
<sequence length="287" mass="29825">MDTTESPKHGTPGTMRDDAAVAAVILLLGGFLAATGNSLVQRWQHPPGGRQTMGFEDQIGLAATLAGLIVLGWWATSAVIAITAAALERSGRTRAAAVAGSLSPVFMRRLALAVFGLQLVAAPLASASAPHAGLGVPRTVEFSVAAALVPADTLSPRADRVVDSGHAAGARAPATVPWLPATPRNERFDDGPAGIDPRWKPPAPAVESGSLATRQLRSAEQTGAIPVVTVRTGDSLWSLTAAALGPYASEVDIARAWPRLYQANREVIGDDPHLLHPGQVLRLPPRT</sequence>
<accession>A0A3N0C3D5</accession>
<feature type="domain" description="LysM" evidence="2">
    <location>
        <begin position="226"/>
        <end position="283"/>
    </location>
</feature>
<keyword evidence="4" id="KW-1185">Reference proteome</keyword>
<feature type="transmembrane region" description="Helical" evidence="1">
    <location>
        <begin position="61"/>
        <end position="86"/>
    </location>
</feature>
<evidence type="ECO:0000259" key="2">
    <source>
        <dbReference type="PROSITE" id="PS51782"/>
    </source>
</evidence>